<dbReference type="RefSeq" id="WP_104417897.1">
    <property type="nucleotide sequence ID" value="NZ_PTJC01000005.1"/>
</dbReference>
<dbReference type="OrthoDB" id="1494943at2"/>
<name>A0A2S6I6Z0_9BACT</name>
<dbReference type="EMBL" id="PTJC01000005">
    <property type="protein sequence ID" value="PPK87282.1"/>
    <property type="molecule type" value="Genomic_DNA"/>
</dbReference>
<keyword evidence="2" id="KW-1185">Reference proteome</keyword>
<gene>
    <name evidence="1" type="ORF">CLV84_0220</name>
</gene>
<evidence type="ECO:0000313" key="2">
    <source>
        <dbReference type="Proteomes" id="UP000237662"/>
    </source>
</evidence>
<evidence type="ECO:0000313" key="1">
    <source>
        <dbReference type="EMBL" id="PPK87282.1"/>
    </source>
</evidence>
<dbReference type="Proteomes" id="UP000237662">
    <property type="component" value="Unassembled WGS sequence"/>
</dbReference>
<accession>A0A2S6I6Z0</accession>
<organism evidence="1 2">
    <name type="scientific">Neolewinella xylanilytica</name>
    <dbReference type="NCBI Taxonomy" id="1514080"/>
    <lineage>
        <taxon>Bacteria</taxon>
        <taxon>Pseudomonadati</taxon>
        <taxon>Bacteroidota</taxon>
        <taxon>Saprospiria</taxon>
        <taxon>Saprospirales</taxon>
        <taxon>Lewinellaceae</taxon>
        <taxon>Neolewinella</taxon>
    </lineage>
</organism>
<dbReference type="AlphaFoldDB" id="A0A2S6I6Z0"/>
<reference evidence="1 2" key="1">
    <citation type="submission" date="2018-02" db="EMBL/GenBank/DDBJ databases">
        <title>Genomic Encyclopedia of Archaeal and Bacterial Type Strains, Phase II (KMG-II): from individual species to whole genera.</title>
        <authorList>
            <person name="Goeker M."/>
        </authorList>
    </citation>
    <scope>NUCLEOTIDE SEQUENCE [LARGE SCALE GENOMIC DNA]</scope>
    <source>
        <strain evidence="1 2">DSM 29526</strain>
    </source>
</reference>
<proteinExistence type="predicted"/>
<protein>
    <submittedName>
        <fullName evidence="1">Uncharacterized protein</fullName>
    </submittedName>
</protein>
<comment type="caution">
    <text evidence="1">The sequence shown here is derived from an EMBL/GenBank/DDBJ whole genome shotgun (WGS) entry which is preliminary data.</text>
</comment>
<sequence>MLFPTLLTTLLLSLPNAGQEKVDILVNEVSQDNHYELDIRLDPSRSHDVTDCIGELIGLSLPDQVTENLVAEAEGINLTYLPERNHLALKTTDLTTSAADRARAAGQELKGCLELFSAAPEN</sequence>